<evidence type="ECO:0000256" key="5">
    <source>
        <dbReference type="SAM" id="Phobius"/>
    </source>
</evidence>
<evidence type="ECO:0000256" key="2">
    <source>
        <dbReference type="ARBA" id="ARBA00022692"/>
    </source>
</evidence>
<keyword evidence="3 5" id="KW-1133">Transmembrane helix</keyword>
<dbReference type="InterPro" id="IPR006977">
    <property type="entry name" value="Yip1_dom"/>
</dbReference>
<evidence type="ECO:0000313" key="8">
    <source>
        <dbReference type="EMBL" id="QKH24807.1"/>
    </source>
</evidence>
<reference evidence="8 10" key="2">
    <citation type="submission" date="2020-05" db="EMBL/GenBank/DDBJ databases">
        <title>FDA dAtabase for Regulatory Grade micrObial Sequences (FDA-ARGOS): Supporting development and validation of Infectious Disease Dx tests.</title>
        <authorList>
            <person name="Nelson B."/>
            <person name="Plummer A."/>
            <person name="Tallon L."/>
            <person name="Sadzewicz L."/>
            <person name="Zhao X."/>
            <person name="Vavikolanu K."/>
            <person name="Mehta A."/>
            <person name="Aluvathingal J."/>
            <person name="Nadendla S."/>
            <person name="Myers T."/>
            <person name="Yan Y."/>
            <person name="Sichtig H."/>
        </authorList>
    </citation>
    <scope>NUCLEOTIDE SEQUENCE [LARGE SCALE GENOMIC DNA]</scope>
    <source>
        <strain evidence="8 10">FDAARGOS_795</strain>
    </source>
</reference>
<evidence type="ECO:0000256" key="4">
    <source>
        <dbReference type="ARBA" id="ARBA00023136"/>
    </source>
</evidence>
<organism evidence="8 10">
    <name type="scientific">Bacillus thuringiensis</name>
    <dbReference type="NCBI Taxonomy" id="1428"/>
    <lineage>
        <taxon>Bacteria</taxon>
        <taxon>Bacillati</taxon>
        <taxon>Bacillota</taxon>
        <taxon>Bacilli</taxon>
        <taxon>Bacillales</taxon>
        <taxon>Bacillaceae</taxon>
        <taxon>Bacillus</taxon>
        <taxon>Bacillus cereus group</taxon>
    </lineage>
</organism>
<name>A0A0B5NYE9_BACTU</name>
<proteinExistence type="predicted"/>
<dbReference type="Pfam" id="PF04893">
    <property type="entry name" value="Yip1"/>
    <property type="match status" value="1"/>
</dbReference>
<evidence type="ECO:0000256" key="1">
    <source>
        <dbReference type="ARBA" id="ARBA00004141"/>
    </source>
</evidence>
<dbReference type="AlphaFoldDB" id="A0A0B5NYE9"/>
<gene>
    <name evidence="7" type="ORF">BF38_979</name>
    <name evidence="8" type="ORF">FOC89_12640</name>
</gene>
<feature type="transmembrane region" description="Helical" evidence="5">
    <location>
        <begin position="37"/>
        <end position="61"/>
    </location>
</feature>
<dbReference type="KEGG" id="btw:BF38_979"/>
<dbReference type="Proteomes" id="UP000501107">
    <property type="component" value="Chromosome"/>
</dbReference>
<keyword evidence="4 5" id="KW-0472">Membrane</keyword>
<evidence type="ECO:0000313" key="10">
    <source>
        <dbReference type="Proteomes" id="UP000501107"/>
    </source>
</evidence>
<dbReference type="RefSeq" id="WP_000387907.1">
    <property type="nucleotide sequence ID" value="NZ_CP009335.1"/>
</dbReference>
<feature type="domain" description="Yip1" evidence="6">
    <location>
        <begin position="18"/>
        <end position="214"/>
    </location>
</feature>
<reference evidence="7 9" key="1">
    <citation type="journal article" date="2015" name="Genome Announc.">
        <title>Complete genome sequences for 35 biothreat assay-relevant bacillus species.</title>
        <authorList>
            <person name="Johnson S.L."/>
            <person name="Daligault H.E."/>
            <person name="Davenport K.W."/>
            <person name="Jaissle J."/>
            <person name="Frey K.G."/>
            <person name="Ladner J.T."/>
            <person name="Broomall S.M."/>
            <person name="Bishop-Lilly K.A."/>
            <person name="Bruce D.C."/>
            <person name="Gibbons H.S."/>
            <person name="Coyne S.R."/>
            <person name="Lo C.C."/>
            <person name="Meincke L."/>
            <person name="Munk A.C."/>
            <person name="Koroleva G.I."/>
            <person name="Rosenzweig C.N."/>
            <person name="Palacios G.F."/>
            <person name="Redden C.L."/>
            <person name="Minogue T.D."/>
            <person name="Chain P.S."/>
        </authorList>
    </citation>
    <scope>NUCLEOTIDE SEQUENCE [LARGE SCALE GENOMIC DNA]</scope>
    <source>
        <strain evidence="7 9">HD1011</strain>
    </source>
</reference>
<protein>
    <submittedName>
        <fullName evidence="8">YIP1 family protein</fullName>
    </submittedName>
    <submittedName>
        <fullName evidence="7">Yip1 domain protein</fullName>
    </submittedName>
</protein>
<sequence length="226" mass="24069">MEANINTQDAGGKKPSLFGMITSPGEQFERMKTKSPVWGGFVLFLVMGTIFATVAAYLGLINNPEMAKLLKEDTTGIMKGTTLGIGAIGGLVGTAFGLFIVAGFYKIIMMFMSNDTPYMKILSIYIYANVVFYLGSLINVALGYILGGNGIDKYTSLGPLFEQGTIAYGIGSAFEVFNIWSLILTGLGLHIVAGLSKKQAIILISIFFILTIGFSVLGGMFSGFGA</sequence>
<feature type="transmembrane region" description="Helical" evidence="5">
    <location>
        <begin position="126"/>
        <end position="146"/>
    </location>
</feature>
<comment type="subcellular location">
    <subcellularLocation>
        <location evidence="1">Membrane</location>
        <topology evidence="1">Multi-pass membrane protein</topology>
    </subcellularLocation>
</comment>
<evidence type="ECO:0000313" key="7">
    <source>
        <dbReference type="EMBL" id="AJG78492.1"/>
    </source>
</evidence>
<feature type="transmembrane region" description="Helical" evidence="5">
    <location>
        <begin position="201"/>
        <end position="224"/>
    </location>
</feature>
<evidence type="ECO:0000313" key="9">
    <source>
        <dbReference type="Proteomes" id="UP000031876"/>
    </source>
</evidence>
<dbReference type="EMBL" id="CP009335">
    <property type="protein sequence ID" value="AJG78492.1"/>
    <property type="molecule type" value="Genomic_DNA"/>
</dbReference>
<evidence type="ECO:0000256" key="3">
    <source>
        <dbReference type="ARBA" id="ARBA00022989"/>
    </source>
</evidence>
<dbReference type="EMBL" id="CP053980">
    <property type="protein sequence ID" value="QKH24807.1"/>
    <property type="molecule type" value="Genomic_DNA"/>
</dbReference>
<feature type="transmembrane region" description="Helical" evidence="5">
    <location>
        <begin position="81"/>
        <end position="105"/>
    </location>
</feature>
<feature type="transmembrane region" description="Helical" evidence="5">
    <location>
        <begin position="166"/>
        <end position="189"/>
    </location>
</feature>
<evidence type="ECO:0000259" key="6">
    <source>
        <dbReference type="Pfam" id="PF04893"/>
    </source>
</evidence>
<dbReference type="GO" id="GO:0016020">
    <property type="term" value="C:membrane"/>
    <property type="evidence" value="ECO:0007669"/>
    <property type="project" value="UniProtKB-SubCell"/>
</dbReference>
<dbReference type="Proteomes" id="UP000031876">
    <property type="component" value="Chromosome"/>
</dbReference>
<keyword evidence="2 5" id="KW-0812">Transmembrane</keyword>
<accession>A0A0B5NYE9</accession>